<dbReference type="Proteomes" id="UP000610558">
    <property type="component" value="Unassembled WGS sequence"/>
</dbReference>
<evidence type="ECO:0000313" key="5">
    <source>
        <dbReference type="EMBL" id="MBD2858355.1"/>
    </source>
</evidence>
<name>A0A927C2M7_9GAMM</name>
<gene>
    <name evidence="5" type="ORF">IB286_04975</name>
</gene>
<dbReference type="InterPro" id="IPR020845">
    <property type="entry name" value="AMP-binding_CS"/>
</dbReference>
<dbReference type="Gene3D" id="3.30.300.30">
    <property type="match status" value="1"/>
</dbReference>
<dbReference type="InterPro" id="IPR000873">
    <property type="entry name" value="AMP-dep_synth/lig_dom"/>
</dbReference>
<keyword evidence="2" id="KW-0067">ATP-binding</keyword>
<accession>A0A927C2M7</accession>
<comment type="catalytic activity">
    <reaction evidence="3">
        <text>a long-chain fatty acid + ATP + CoA = a long-chain fatty acyl-CoA + AMP + diphosphate</text>
        <dbReference type="Rhea" id="RHEA:15421"/>
        <dbReference type="ChEBI" id="CHEBI:30616"/>
        <dbReference type="ChEBI" id="CHEBI:33019"/>
        <dbReference type="ChEBI" id="CHEBI:57287"/>
        <dbReference type="ChEBI" id="CHEBI:57560"/>
        <dbReference type="ChEBI" id="CHEBI:83139"/>
        <dbReference type="ChEBI" id="CHEBI:456215"/>
        <dbReference type="EC" id="6.2.1.3"/>
    </reaction>
    <physiologicalReaction direction="left-to-right" evidence="3">
        <dbReference type="Rhea" id="RHEA:15422"/>
    </physiologicalReaction>
</comment>
<protein>
    <submittedName>
        <fullName evidence="5">AMP-binding protein</fullName>
    </submittedName>
</protein>
<dbReference type="SUPFAM" id="SSF56801">
    <property type="entry name" value="Acetyl-CoA synthetase-like"/>
    <property type="match status" value="1"/>
</dbReference>
<sequence length="526" mass="56444">MMKPHAKQTAKQTAVQPALLAHIAHWAKERGETIALKGIALHGEHSMFSYAVLWQTVKTLAAELKALNASTIALLADNSPEWIVVDLACQAAEICLIPLPAYFSAEQRQNALDNSRAQILISDTAPQGCALNSLSTLRYVHLDSASSSCVEFPQGTSKITYTSGSTSQAKGVCLSTENQCRTASAVNSALSGLGLESHLAVLPLATLLENVAGVYAALLRGATVFLPGLATLGWGGSSSLNINQLANALDHYRPNSAIVLPQILKSLCEACEQGWQAPSSLKFVAVGGARVAVSQILQARQFGLPVYEGYGLSECASVLTLNTPNADLPGSAGKLLNHCHLRFEQGEIIVSGNSFLGYLGDESSQTNIEVATGDLGEINNDGFLLLQGRRKNVLVSSYGRNISPEWLESELLAIPGIVQCIVVGDDRPYCSALIYPAIDAETAADTQAIDHAIQRLNSRLPDYAQIKCWLALEHPFTTTNELLTANGRLRRPKILEHYAAEIDTCYANYPDSSKGEYDELLRTLAS</sequence>
<dbReference type="RefSeq" id="WP_190763112.1">
    <property type="nucleotide sequence ID" value="NZ_JACXLD010000002.1"/>
</dbReference>
<keyword evidence="1" id="KW-0547">Nucleotide-binding</keyword>
<evidence type="ECO:0000256" key="3">
    <source>
        <dbReference type="ARBA" id="ARBA00024484"/>
    </source>
</evidence>
<dbReference type="EMBL" id="JACXLD010000002">
    <property type="protein sequence ID" value="MBD2858355.1"/>
    <property type="molecule type" value="Genomic_DNA"/>
</dbReference>
<evidence type="ECO:0000256" key="1">
    <source>
        <dbReference type="ARBA" id="ARBA00022741"/>
    </source>
</evidence>
<reference evidence="5" key="1">
    <citation type="submission" date="2020-09" db="EMBL/GenBank/DDBJ databases">
        <authorList>
            <person name="Yoon J.-W."/>
        </authorList>
    </citation>
    <scope>NUCLEOTIDE SEQUENCE</scope>
    <source>
        <strain evidence="5">KMU-158</strain>
    </source>
</reference>
<feature type="domain" description="AMP-dependent synthetase/ligase" evidence="4">
    <location>
        <begin position="24"/>
        <end position="342"/>
    </location>
</feature>
<dbReference type="GO" id="GO:0004467">
    <property type="term" value="F:long-chain fatty acid-CoA ligase activity"/>
    <property type="evidence" value="ECO:0007669"/>
    <property type="project" value="UniProtKB-EC"/>
</dbReference>
<dbReference type="PROSITE" id="PS00455">
    <property type="entry name" value="AMP_BINDING"/>
    <property type="match status" value="1"/>
</dbReference>
<dbReference type="Pfam" id="PF00501">
    <property type="entry name" value="AMP-binding"/>
    <property type="match status" value="1"/>
</dbReference>
<dbReference type="AlphaFoldDB" id="A0A927C2M7"/>
<dbReference type="Pfam" id="PF23562">
    <property type="entry name" value="AMP-binding_C_3"/>
    <property type="match status" value="1"/>
</dbReference>
<dbReference type="GO" id="GO:0016020">
    <property type="term" value="C:membrane"/>
    <property type="evidence" value="ECO:0007669"/>
    <property type="project" value="TreeGrafter"/>
</dbReference>
<dbReference type="PANTHER" id="PTHR43272:SF33">
    <property type="entry name" value="AMP-BINDING DOMAIN-CONTAINING PROTEIN-RELATED"/>
    <property type="match status" value="1"/>
</dbReference>
<evidence type="ECO:0000256" key="2">
    <source>
        <dbReference type="ARBA" id="ARBA00022840"/>
    </source>
</evidence>
<dbReference type="GO" id="GO:0005524">
    <property type="term" value="F:ATP binding"/>
    <property type="evidence" value="ECO:0007669"/>
    <property type="project" value="UniProtKB-KW"/>
</dbReference>
<keyword evidence="6" id="KW-1185">Reference proteome</keyword>
<evidence type="ECO:0000313" key="6">
    <source>
        <dbReference type="Proteomes" id="UP000610558"/>
    </source>
</evidence>
<dbReference type="PANTHER" id="PTHR43272">
    <property type="entry name" value="LONG-CHAIN-FATTY-ACID--COA LIGASE"/>
    <property type="match status" value="1"/>
</dbReference>
<organism evidence="5 6">
    <name type="scientific">Spongiibacter pelagi</name>
    <dbReference type="NCBI Taxonomy" id="2760804"/>
    <lineage>
        <taxon>Bacteria</taxon>
        <taxon>Pseudomonadati</taxon>
        <taxon>Pseudomonadota</taxon>
        <taxon>Gammaproteobacteria</taxon>
        <taxon>Cellvibrionales</taxon>
        <taxon>Spongiibacteraceae</taxon>
        <taxon>Spongiibacter</taxon>
    </lineage>
</organism>
<evidence type="ECO:0000259" key="4">
    <source>
        <dbReference type="Pfam" id="PF00501"/>
    </source>
</evidence>
<dbReference type="InterPro" id="IPR045851">
    <property type="entry name" value="AMP-bd_C_sf"/>
</dbReference>
<dbReference type="Gene3D" id="3.40.50.12780">
    <property type="entry name" value="N-terminal domain of ligase-like"/>
    <property type="match status" value="1"/>
</dbReference>
<proteinExistence type="predicted"/>
<comment type="caution">
    <text evidence="5">The sequence shown here is derived from an EMBL/GenBank/DDBJ whole genome shotgun (WGS) entry which is preliminary data.</text>
</comment>
<dbReference type="InterPro" id="IPR042099">
    <property type="entry name" value="ANL_N_sf"/>
</dbReference>